<name>A0A059BPY4_EUCGR</name>
<evidence type="ECO:0000313" key="1">
    <source>
        <dbReference type="EMBL" id="KCW67795.1"/>
    </source>
</evidence>
<gene>
    <name evidence="1" type="ORF">EUGRSUZ_F01526</name>
</gene>
<dbReference type="EMBL" id="KK198758">
    <property type="protein sequence ID" value="KCW67795.1"/>
    <property type="molecule type" value="Genomic_DNA"/>
</dbReference>
<reference evidence="1" key="1">
    <citation type="submission" date="2013-07" db="EMBL/GenBank/DDBJ databases">
        <title>The genome of Eucalyptus grandis.</title>
        <authorList>
            <person name="Schmutz J."/>
            <person name="Hayes R."/>
            <person name="Myburg A."/>
            <person name="Tuskan G."/>
            <person name="Grattapaglia D."/>
            <person name="Rokhsar D.S."/>
        </authorList>
    </citation>
    <scope>NUCLEOTIDE SEQUENCE</scope>
    <source>
        <tissue evidence="1">Leaf extractions</tissue>
    </source>
</reference>
<dbReference type="InParanoid" id="A0A059BPY4"/>
<organism evidence="1">
    <name type="scientific">Eucalyptus grandis</name>
    <name type="common">Flooded gum</name>
    <dbReference type="NCBI Taxonomy" id="71139"/>
    <lineage>
        <taxon>Eukaryota</taxon>
        <taxon>Viridiplantae</taxon>
        <taxon>Streptophyta</taxon>
        <taxon>Embryophyta</taxon>
        <taxon>Tracheophyta</taxon>
        <taxon>Spermatophyta</taxon>
        <taxon>Magnoliopsida</taxon>
        <taxon>eudicotyledons</taxon>
        <taxon>Gunneridae</taxon>
        <taxon>Pentapetalae</taxon>
        <taxon>rosids</taxon>
        <taxon>malvids</taxon>
        <taxon>Myrtales</taxon>
        <taxon>Myrtaceae</taxon>
        <taxon>Myrtoideae</taxon>
        <taxon>Eucalypteae</taxon>
        <taxon>Eucalyptus</taxon>
    </lineage>
</organism>
<protein>
    <submittedName>
        <fullName evidence="1">Uncharacterized protein</fullName>
    </submittedName>
</protein>
<accession>A0A059BPY4</accession>
<dbReference type="Gramene" id="KCW67795">
    <property type="protein sequence ID" value="KCW67795"/>
    <property type="gene ID" value="EUGRSUZ_F01526"/>
</dbReference>
<dbReference type="AlphaFoldDB" id="A0A059BPY4"/>
<proteinExistence type="predicted"/>
<sequence>MNSWGKYTMQRKNHQRSYIDHCQGIRIGFCINLNIMGLENKFHSNRQLPRETIELIQFQTIISSQQITTCQVWQDSNL</sequence>